<comment type="caution">
    <text evidence="2">The sequence shown here is derived from an EMBL/GenBank/DDBJ whole genome shotgun (WGS) entry which is preliminary data.</text>
</comment>
<protein>
    <submittedName>
        <fullName evidence="2">Aldo/keto reductase</fullName>
    </submittedName>
</protein>
<dbReference type="InterPro" id="IPR023210">
    <property type="entry name" value="NADP_OxRdtase_dom"/>
</dbReference>
<gene>
    <name evidence="2" type="ORF">CEN44_06260</name>
</gene>
<accession>A0A2N6K680</accession>
<evidence type="ECO:0000259" key="1">
    <source>
        <dbReference type="Pfam" id="PF00248"/>
    </source>
</evidence>
<evidence type="ECO:0000313" key="2">
    <source>
        <dbReference type="EMBL" id="PLZ92334.1"/>
    </source>
</evidence>
<dbReference type="InterPro" id="IPR036812">
    <property type="entry name" value="NAD(P)_OxRdtase_dom_sf"/>
</dbReference>
<reference evidence="2 3" key="1">
    <citation type="submission" date="2017-08" db="EMBL/GenBank/DDBJ databases">
        <title>Genomes of Fischerella (Mastigocladus) sp. strains.</title>
        <authorList>
            <person name="Miller S.R."/>
        </authorList>
    </citation>
    <scope>NUCLEOTIDE SEQUENCE [LARGE SCALE GENOMIC DNA]</scope>
    <source>
        <strain evidence="2 3">CCMEE 5323</strain>
    </source>
</reference>
<dbReference type="InterPro" id="IPR053135">
    <property type="entry name" value="AKR2_Oxidoreductase"/>
</dbReference>
<dbReference type="SUPFAM" id="SSF51430">
    <property type="entry name" value="NAD(P)-linked oxidoreductase"/>
    <property type="match status" value="1"/>
</dbReference>
<dbReference type="Gene3D" id="3.20.20.100">
    <property type="entry name" value="NADP-dependent oxidoreductase domain"/>
    <property type="match status" value="1"/>
</dbReference>
<dbReference type="PANTHER" id="PTHR43312">
    <property type="entry name" value="D-THREO-ALDOSE 1-DEHYDROGENASE"/>
    <property type="match status" value="1"/>
</dbReference>
<proteinExistence type="predicted"/>
<evidence type="ECO:0000313" key="3">
    <source>
        <dbReference type="Proteomes" id="UP000235036"/>
    </source>
</evidence>
<sequence>MKLTTQVGEKASILGLAGQQQIDAECVSVAFEAGINYFFFYNLESEKFLVGLKPLLATKREQVLVTTGSEDRNIDRLRRYLDACRQQLNIDGVDVFFLEYVSPSDDINQVRIALDELRSWQEKGLVRYVGVTTHNRAIALDMIEGYQCEVLMHRYNMAHRKVEEDVLPAAHRVSIPVVAFTCTRWGTLLKGHPNWQGKLPTAADCYRYVLQNPAIHLALTAPKTRQQLEANLTILHTPPLSAQEVACWQEYGDLIYGTGQDGFDTQWI</sequence>
<dbReference type="RefSeq" id="WP_026085684.1">
    <property type="nucleotide sequence ID" value="NZ_CAWNVR010000190.1"/>
</dbReference>
<dbReference type="PANTHER" id="PTHR43312:SF1">
    <property type="entry name" value="NADP-DEPENDENT OXIDOREDUCTASE DOMAIN-CONTAINING PROTEIN"/>
    <property type="match status" value="1"/>
</dbReference>
<feature type="domain" description="NADP-dependent oxidoreductase" evidence="1">
    <location>
        <begin position="24"/>
        <end position="190"/>
    </location>
</feature>
<dbReference type="Pfam" id="PF00248">
    <property type="entry name" value="Aldo_ket_red"/>
    <property type="match status" value="1"/>
</dbReference>
<name>A0A2N6K680_FISMU</name>
<dbReference type="Proteomes" id="UP000235036">
    <property type="component" value="Unassembled WGS sequence"/>
</dbReference>
<keyword evidence="3" id="KW-1185">Reference proteome</keyword>
<dbReference type="AlphaFoldDB" id="A0A2N6K680"/>
<dbReference type="EMBL" id="NRQW01000124">
    <property type="protein sequence ID" value="PLZ92334.1"/>
    <property type="molecule type" value="Genomic_DNA"/>
</dbReference>
<organism evidence="2 3">
    <name type="scientific">Fischerella muscicola CCMEE 5323</name>
    <dbReference type="NCBI Taxonomy" id="2019572"/>
    <lineage>
        <taxon>Bacteria</taxon>
        <taxon>Bacillati</taxon>
        <taxon>Cyanobacteriota</taxon>
        <taxon>Cyanophyceae</taxon>
        <taxon>Nostocales</taxon>
        <taxon>Hapalosiphonaceae</taxon>
        <taxon>Fischerella</taxon>
    </lineage>
</organism>